<dbReference type="InterPro" id="IPR036890">
    <property type="entry name" value="HATPase_C_sf"/>
</dbReference>
<dbReference type="Gene3D" id="3.30.450.20">
    <property type="entry name" value="PAS domain"/>
    <property type="match status" value="1"/>
</dbReference>
<sequence>MGLGVRQCIKFLVVAWSSIAILAAEAAGAPIVLNPGQELKGSVIGKMVRTFDNSEHKFDFTEISRDQRLDAFKLSDSDFFRMGMSTGSLWLHFQIQNNGSETRDIVLENRYPNIDWLQLYSSSFKNGNLPLLNGDLVPFDMRSCEFRLPCFELAVPPGSHDYYLRIDTEGSMYLALHLWDREHFDRYERHDHLIMGVLFGFIMVMLAYNFFLAVSFLSRTYYIYVGYIICVLIYNVGGQGIGAEFLGDDIGIWLGNKGLLFFANLAMSFGLFFSLGFLNISAHMPRWKWAFQLWGAIFAVSAFGVFFLPYHTHLKFTNFSMSLGSIFLLTAGCVACIRGYRPAYFYVLAWSVLIASNFIVVLKIVGAVPLTFLTHWASLLGGSIEMILLSLALGDRVKFLKAKDEEKIRQLNDELRKHIDDVEAIVEERTDTIRSILNNVKAGFAIVSSDLKVKKDFTQSCYNLLGEDISPETYFSDWLQLTGLQKVNLDVMLEQVFSDIMPEEVTMAQIPSVHRVGDRYLRVEGALIRNSKGVPDGILMTITDITDLQAKEEETRRQQMLLKIIGNMESFNSFLKFTKQQLKTVDGNNPREVKGFLHTMKGNCLVFGMKAMADDIHGLEEQDLPKAETIEAFEKSLKAFLLRHQSTLHVDWNEIEEEHYIVKKTKFGQLEGLLNSLKLSAESKAKLFHWLRRAQVRQVGKILGPLKDDIDLLAQRIGKDIQFNIHGEGVEVISADNEQAIKYVIHLIRNAVIHGIEDERQDKPKTGTIDLRFFAENHCFIIEIEDDGKGIGHEELYNKLAAQSGISREQFESLTLVEVFKSLDSASTEDTVDLYSGRGVGVSAVIHYVESIGGEVEIETKPRVGAMFRLRLPETQQAAAGRVSA</sequence>
<evidence type="ECO:0000256" key="2">
    <source>
        <dbReference type="ARBA" id="ARBA00012438"/>
    </source>
</evidence>
<feature type="transmembrane region" description="Helical" evidence="4">
    <location>
        <begin position="316"/>
        <end position="337"/>
    </location>
</feature>
<keyword evidence="8" id="KW-1185">Reference proteome</keyword>
<feature type="domain" description="Histidine kinase" evidence="6">
    <location>
        <begin position="669"/>
        <end position="876"/>
    </location>
</feature>
<dbReference type="Pfam" id="PF07695">
    <property type="entry name" value="7TMR-DISM_7TM"/>
    <property type="match status" value="1"/>
</dbReference>
<dbReference type="InterPro" id="IPR051315">
    <property type="entry name" value="Bact_Chemotaxis_CheA"/>
</dbReference>
<proteinExistence type="predicted"/>
<evidence type="ECO:0000256" key="4">
    <source>
        <dbReference type="SAM" id="Phobius"/>
    </source>
</evidence>
<dbReference type="SUPFAM" id="SSF55874">
    <property type="entry name" value="ATPase domain of HSP90 chaperone/DNA topoisomerase II/histidine kinase"/>
    <property type="match status" value="1"/>
</dbReference>
<feature type="transmembrane region" description="Helical" evidence="4">
    <location>
        <begin position="258"/>
        <end position="278"/>
    </location>
</feature>
<keyword evidence="3" id="KW-0175">Coiled coil</keyword>
<dbReference type="InterPro" id="IPR011622">
    <property type="entry name" value="7TMR_DISM_rcpt_extracell_dom2"/>
</dbReference>
<feature type="coiled-coil region" evidence="3">
    <location>
        <begin position="401"/>
        <end position="428"/>
    </location>
</feature>
<keyword evidence="4" id="KW-0472">Membrane</keyword>
<evidence type="ECO:0000313" key="7">
    <source>
        <dbReference type="EMBL" id="SMF26289.1"/>
    </source>
</evidence>
<dbReference type="Pfam" id="PF02518">
    <property type="entry name" value="HATPase_c"/>
    <property type="match status" value="1"/>
</dbReference>
<dbReference type="InterPro" id="IPR004358">
    <property type="entry name" value="Sig_transdc_His_kin-like_C"/>
</dbReference>
<comment type="catalytic activity">
    <reaction evidence="1">
        <text>ATP + protein L-histidine = ADP + protein N-phospho-L-histidine.</text>
        <dbReference type="EC" id="2.7.13.3"/>
    </reaction>
</comment>
<dbReference type="Gene3D" id="2.60.40.2380">
    <property type="match status" value="1"/>
</dbReference>
<protein>
    <recommendedName>
        <fullName evidence="2">histidine kinase</fullName>
        <ecNumber evidence="2">2.7.13.3</ecNumber>
    </recommendedName>
</protein>
<dbReference type="Pfam" id="PF07696">
    <property type="entry name" value="7TMR-DISMED2"/>
    <property type="match status" value="1"/>
</dbReference>
<gene>
    <name evidence="7" type="ORF">SAMN06296036_108128</name>
</gene>
<dbReference type="PANTHER" id="PTHR43395:SF10">
    <property type="entry name" value="CHEMOTAXIS PROTEIN CHEA"/>
    <property type="match status" value="1"/>
</dbReference>
<feature type="transmembrane region" description="Helical" evidence="4">
    <location>
        <begin position="221"/>
        <end position="238"/>
    </location>
</feature>
<feature type="transmembrane region" description="Helical" evidence="4">
    <location>
        <begin position="290"/>
        <end position="310"/>
    </location>
</feature>
<evidence type="ECO:0000256" key="1">
    <source>
        <dbReference type="ARBA" id="ARBA00000085"/>
    </source>
</evidence>
<dbReference type="InterPro" id="IPR003594">
    <property type="entry name" value="HATPase_dom"/>
</dbReference>
<dbReference type="InterPro" id="IPR005467">
    <property type="entry name" value="His_kinase_dom"/>
</dbReference>
<dbReference type="InterPro" id="IPR011623">
    <property type="entry name" value="7TMR_DISM_rcpt_extracell_dom1"/>
</dbReference>
<dbReference type="PANTHER" id="PTHR43395">
    <property type="entry name" value="SENSOR HISTIDINE KINASE CHEA"/>
    <property type="match status" value="1"/>
</dbReference>
<dbReference type="PRINTS" id="PR00344">
    <property type="entry name" value="BCTRLSENSOR"/>
</dbReference>
<accession>A0A1Y6BUK6</accession>
<dbReference type="EC" id="2.7.13.3" evidence="2"/>
<dbReference type="Proteomes" id="UP000192907">
    <property type="component" value="Unassembled WGS sequence"/>
</dbReference>
<evidence type="ECO:0000259" key="6">
    <source>
        <dbReference type="PROSITE" id="PS50109"/>
    </source>
</evidence>
<dbReference type="EMBL" id="FWZT01000008">
    <property type="protein sequence ID" value="SMF26289.1"/>
    <property type="molecule type" value="Genomic_DNA"/>
</dbReference>
<dbReference type="PROSITE" id="PS50109">
    <property type="entry name" value="HIS_KIN"/>
    <property type="match status" value="1"/>
</dbReference>
<dbReference type="AlphaFoldDB" id="A0A1Y6BUK6"/>
<organism evidence="7 8">
    <name type="scientific">Pseudobacteriovorax antillogorgiicola</name>
    <dbReference type="NCBI Taxonomy" id="1513793"/>
    <lineage>
        <taxon>Bacteria</taxon>
        <taxon>Pseudomonadati</taxon>
        <taxon>Bdellovibrionota</taxon>
        <taxon>Oligoflexia</taxon>
        <taxon>Oligoflexales</taxon>
        <taxon>Pseudobacteriovoracaceae</taxon>
        <taxon>Pseudobacteriovorax</taxon>
    </lineage>
</organism>
<evidence type="ECO:0000313" key="8">
    <source>
        <dbReference type="Proteomes" id="UP000192907"/>
    </source>
</evidence>
<dbReference type="GO" id="GO:0004673">
    <property type="term" value="F:protein histidine kinase activity"/>
    <property type="evidence" value="ECO:0007669"/>
    <property type="project" value="UniProtKB-EC"/>
</dbReference>
<feature type="transmembrane region" description="Helical" evidence="4">
    <location>
        <begin position="193"/>
        <end position="214"/>
    </location>
</feature>
<feature type="signal peptide" evidence="5">
    <location>
        <begin position="1"/>
        <end position="26"/>
    </location>
</feature>
<feature type="chain" id="PRO_5013051522" description="histidine kinase" evidence="5">
    <location>
        <begin position="27"/>
        <end position="885"/>
    </location>
</feature>
<reference evidence="8" key="1">
    <citation type="submission" date="2017-04" db="EMBL/GenBank/DDBJ databases">
        <authorList>
            <person name="Varghese N."/>
            <person name="Submissions S."/>
        </authorList>
    </citation>
    <scope>NUCLEOTIDE SEQUENCE [LARGE SCALE GENOMIC DNA]</scope>
    <source>
        <strain evidence="8">RKEM611</strain>
    </source>
</reference>
<dbReference type="SMART" id="SM00387">
    <property type="entry name" value="HATPase_c"/>
    <property type="match status" value="1"/>
</dbReference>
<evidence type="ECO:0000256" key="3">
    <source>
        <dbReference type="SAM" id="Coils"/>
    </source>
</evidence>
<evidence type="ECO:0000256" key="5">
    <source>
        <dbReference type="SAM" id="SignalP"/>
    </source>
</evidence>
<keyword evidence="4" id="KW-1133">Transmembrane helix</keyword>
<keyword evidence="4" id="KW-0812">Transmembrane</keyword>
<name>A0A1Y6BUK6_9BACT</name>
<keyword evidence="7" id="KW-0418">Kinase</keyword>
<feature type="transmembrane region" description="Helical" evidence="4">
    <location>
        <begin position="344"/>
        <end position="366"/>
    </location>
</feature>
<keyword evidence="7" id="KW-0808">Transferase</keyword>
<dbReference type="STRING" id="1513793.SAMN06296036_108128"/>
<dbReference type="Gene3D" id="3.30.565.10">
    <property type="entry name" value="Histidine kinase-like ATPase, C-terminal domain"/>
    <property type="match status" value="1"/>
</dbReference>
<keyword evidence="5" id="KW-0732">Signal</keyword>